<evidence type="ECO:0000256" key="1">
    <source>
        <dbReference type="SAM" id="MobiDB-lite"/>
    </source>
</evidence>
<reference evidence="2" key="1">
    <citation type="submission" date="2014-11" db="EMBL/GenBank/DDBJ databases">
        <authorList>
            <person name="Amaro Gonzalez C."/>
        </authorList>
    </citation>
    <scope>NUCLEOTIDE SEQUENCE</scope>
</reference>
<evidence type="ECO:0000313" key="2">
    <source>
        <dbReference type="EMBL" id="JAH29486.1"/>
    </source>
</evidence>
<dbReference type="EMBL" id="GBXM01079091">
    <property type="protein sequence ID" value="JAH29486.1"/>
    <property type="molecule type" value="Transcribed_RNA"/>
</dbReference>
<proteinExistence type="predicted"/>
<reference evidence="2" key="2">
    <citation type="journal article" date="2015" name="Fish Shellfish Immunol.">
        <title>Early steps in the European eel (Anguilla anguilla)-Vibrio vulnificus interaction in the gills: Role of the RtxA13 toxin.</title>
        <authorList>
            <person name="Callol A."/>
            <person name="Pajuelo D."/>
            <person name="Ebbesson L."/>
            <person name="Teles M."/>
            <person name="MacKenzie S."/>
            <person name="Amaro C."/>
        </authorList>
    </citation>
    <scope>NUCLEOTIDE SEQUENCE</scope>
</reference>
<name>A0A0E9RK08_ANGAN</name>
<organism evidence="2">
    <name type="scientific">Anguilla anguilla</name>
    <name type="common">European freshwater eel</name>
    <name type="synonym">Muraena anguilla</name>
    <dbReference type="NCBI Taxonomy" id="7936"/>
    <lineage>
        <taxon>Eukaryota</taxon>
        <taxon>Metazoa</taxon>
        <taxon>Chordata</taxon>
        <taxon>Craniata</taxon>
        <taxon>Vertebrata</taxon>
        <taxon>Euteleostomi</taxon>
        <taxon>Actinopterygii</taxon>
        <taxon>Neopterygii</taxon>
        <taxon>Teleostei</taxon>
        <taxon>Anguilliformes</taxon>
        <taxon>Anguillidae</taxon>
        <taxon>Anguilla</taxon>
    </lineage>
</organism>
<protein>
    <submittedName>
        <fullName evidence="2">Uncharacterized protein</fullName>
    </submittedName>
</protein>
<feature type="region of interest" description="Disordered" evidence="1">
    <location>
        <begin position="1"/>
        <end position="37"/>
    </location>
</feature>
<sequence length="37" mass="3814">MRPYSPITGGNVRSSDTGTRAALFPGLWPSSGFGEGS</sequence>
<accession>A0A0E9RK08</accession>
<dbReference type="AlphaFoldDB" id="A0A0E9RK08"/>